<evidence type="ECO:0000313" key="1">
    <source>
        <dbReference type="EMBL" id="GAU26047.1"/>
    </source>
</evidence>
<organism evidence="1 2">
    <name type="scientific">Trifolium subterraneum</name>
    <name type="common">Subterranean clover</name>
    <dbReference type="NCBI Taxonomy" id="3900"/>
    <lineage>
        <taxon>Eukaryota</taxon>
        <taxon>Viridiplantae</taxon>
        <taxon>Streptophyta</taxon>
        <taxon>Embryophyta</taxon>
        <taxon>Tracheophyta</taxon>
        <taxon>Spermatophyta</taxon>
        <taxon>Magnoliopsida</taxon>
        <taxon>eudicotyledons</taxon>
        <taxon>Gunneridae</taxon>
        <taxon>Pentapetalae</taxon>
        <taxon>rosids</taxon>
        <taxon>fabids</taxon>
        <taxon>Fabales</taxon>
        <taxon>Fabaceae</taxon>
        <taxon>Papilionoideae</taxon>
        <taxon>50 kb inversion clade</taxon>
        <taxon>NPAAA clade</taxon>
        <taxon>Hologalegina</taxon>
        <taxon>IRL clade</taxon>
        <taxon>Trifolieae</taxon>
        <taxon>Trifolium</taxon>
    </lineage>
</organism>
<keyword evidence="2" id="KW-1185">Reference proteome</keyword>
<gene>
    <name evidence="1" type="ORF">TSUD_225090</name>
</gene>
<accession>A0A2Z6N9Y4</accession>
<dbReference type="EMBL" id="DF973329">
    <property type="protein sequence ID" value="GAU26047.1"/>
    <property type="molecule type" value="Genomic_DNA"/>
</dbReference>
<dbReference type="AlphaFoldDB" id="A0A2Z6N9Y4"/>
<reference evidence="2" key="1">
    <citation type="journal article" date="2017" name="Front. Plant Sci.">
        <title>Climate Clever Clovers: New Paradigm to Reduce the Environmental Footprint of Ruminants by Breeding Low Methanogenic Forages Utilizing Haplotype Variation.</title>
        <authorList>
            <person name="Kaur P."/>
            <person name="Appels R."/>
            <person name="Bayer P.E."/>
            <person name="Keeble-Gagnere G."/>
            <person name="Wang J."/>
            <person name="Hirakawa H."/>
            <person name="Shirasawa K."/>
            <person name="Vercoe P."/>
            <person name="Stefanova K."/>
            <person name="Durmic Z."/>
            <person name="Nichols P."/>
            <person name="Revell C."/>
            <person name="Isobe S.N."/>
            <person name="Edwards D."/>
            <person name="Erskine W."/>
        </authorList>
    </citation>
    <scope>NUCLEOTIDE SEQUENCE [LARGE SCALE GENOMIC DNA]</scope>
    <source>
        <strain evidence="2">cv. Daliak</strain>
    </source>
</reference>
<protein>
    <submittedName>
        <fullName evidence="1">Uncharacterized protein</fullName>
    </submittedName>
</protein>
<name>A0A2Z6N9Y4_TRISU</name>
<proteinExistence type="predicted"/>
<dbReference type="Proteomes" id="UP000242715">
    <property type="component" value="Unassembled WGS sequence"/>
</dbReference>
<evidence type="ECO:0000313" key="2">
    <source>
        <dbReference type="Proteomes" id="UP000242715"/>
    </source>
</evidence>
<sequence>MIVDLVVVTCEDLDLGGVYSLFRGGVRESRLRKLPPVDSLFRSKALWGFQAVALEHIVRGVILVRCGGDSPVSAIMVLHLHAYTRVLIIIEDVAVAQCILGL</sequence>